<proteinExistence type="predicted"/>
<organism evidence="1 2">
    <name type="scientific">Sphingobacterium corticis</name>
    <dbReference type="NCBI Taxonomy" id="1812823"/>
    <lineage>
        <taxon>Bacteria</taxon>
        <taxon>Pseudomonadati</taxon>
        <taxon>Bacteroidota</taxon>
        <taxon>Sphingobacteriia</taxon>
        <taxon>Sphingobacteriales</taxon>
        <taxon>Sphingobacteriaceae</taxon>
        <taxon>Sphingobacterium</taxon>
    </lineage>
</organism>
<sequence length="290" mass="32912">MKILYVLFAVAILGTACSKDEIIVDPEPEPLPEKQLPDSYPVFLEVDGSKTSIFKQVIFTLRDSLYHGENEDIALFLNYDFLDSLVWTINGTKKSKHLIKRTSAGSNTFTSSWSHNFYEPGNYEVALRGYFKGKLLINDSTRLNVVVGDMEDFLHLSWKDVVDSASNGLTYENNGFQDYMLSIYAGIHNGVKSASLETMFNDAKSMDAADASGRNVEILISYITELYGEPKAIESTDSLIAYYEKHFKNPLGKDAVYQVWQTEKTNMALIKYLNEMSSRERYKIHAEPRL</sequence>
<dbReference type="EMBL" id="JBHUMA010000007">
    <property type="protein sequence ID" value="MFD2600030.1"/>
    <property type="molecule type" value="Genomic_DNA"/>
</dbReference>
<dbReference type="RefSeq" id="WP_380870167.1">
    <property type="nucleotide sequence ID" value="NZ_JBHUMA010000007.1"/>
</dbReference>
<evidence type="ECO:0000313" key="1">
    <source>
        <dbReference type="EMBL" id="MFD2600030.1"/>
    </source>
</evidence>
<keyword evidence="2" id="KW-1185">Reference proteome</keyword>
<protein>
    <submittedName>
        <fullName evidence="1">Uncharacterized protein</fullName>
    </submittedName>
</protein>
<comment type="caution">
    <text evidence="1">The sequence shown here is derived from an EMBL/GenBank/DDBJ whole genome shotgun (WGS) entry which is preliminary data.</text>
</comment>
<accession>A0ABW5NNP4</accession>
<gene>
    <name evidence="1" type="ORF">ACFSQ3_13825</name>
</gene>
<dbReference type="PROSITE" id="PS51257">
    <property type="entry name" value="PROKAR_LIPOPROTEIN"/>
    <property type="match status" value="1"/>
</dbReference>
<name>A0ABW5NNP4_9SPHI</name>
<dbReference type="Proteomes" id="UP001597393">
    <property type="component" value="Unassembled WGS sequence"/>
</dbReference>
<evidence type="ECO:0000313" key="2">
    <source>
        <dbReference type="Proteomes" id="UP001597393"/>
    </source>
</evidence>
<reference evidence="2" key="1">
    <citation type="journal article" date="2019" name="Int. J. Syst. Evol. Microbiol.">
        <title>The Global Catalogue of Microorganisms (GCM) 10K type strain sequencing project: providing services to taxonomists for standard genome sequencing and annotation.</title>
        <authorList>
            <consortium name="The Broad Institute Genomics Platform"/>
            <consortium name="The Broad Institute Genome Sequencing Center for Infectious Disease"/>
            <person name="Wu L."/>
            <person name="Ma J."/>
        </authorList>
    </citation>
    <scope>NUCLEOTIDE SEQUENCE [LARGE SCALE GENOMIC DNA]</scope>
    <source>
        <strain evidence="2">KCTC 42248</strain>
    </source>
</reference>